<dbReference type="AlphaFoldDB" id="A0A1J0AKX1"/>
<accession>A0A1J0AKX1</accession>
<organism evidence="1">
    <name type="scientific">Bacillus subtilis</name>
    <dbReference type="NCBI Taxonomy" id="1423"/>
    <lineage>
        <taxon>Bacteria</taxon>
        <taxon>Bacillati</taxon>
        <taxon>Bacillota</taxon>
        <taxon>Bacilli</taxon>
        <taxon>Bacillales</taxon>
        <taxon>Bacillaceae</taxon>
        <taxon>Bacillus</taxon>
    </lineage>
</organism>
<name>A0A1J0AKX1_BACIU</name>
<geneLocation type="plasmid" evidence="1">
    <name>pBS72</name>
</geneLocation>
<reference evidence="1" key="5">
    <citation type="submission" date="2016-08" db="EMBL/GenBank/DDBJ databases">
        <authorList>
            <person name="Satsunkevich N.E."/>
            <person name="Valentovich L.N."/>
            <person name="Kolomiets E.I."/>
            <person name="Titok M.A."/>
        </authorList>
    </citation>
    <scope>NUCLEOTIDE SEQUENCE</scope>
    <source>
        <strain evidence="1">72</strain>
        <plasmid evidence="1">pBS72</plasmid>
    </source>
</reference>
<dbReference type="EMBL" id="KX711616">
    <property type="protein sequence ID" value="APB62385.1"/>
    <property type="molecule type" value="Genomic_DNA"/>
</dbReference>
<reference evidence="1" key="4">
    <citation type="journal article" date="2006" name="Microbiology">
        <title>The replicative polymerases PolC and DnaE are required for theta replication of the Bacillus subtilis plasmid pBS72.</title>
        <authorList>
            <person name="Titok M."/>
            <person name="Suski C."/>
            <person name="Dalmais B."/>
            <person name="Ehrlich S.D."/>
            <person name="Janniere L."/>
        </authorList>
    </citation>
    <scope>NUCLEOTIDE SEQUENCE</scope>
    <source>
        <strain evidence="1">72</strain>
        <plasmid evidence="1">pBS72</plasmid>
    </source>
</reference>
<reference evidence="1" key="3">
    <citation type="journal article" date="2004" name="Mol. Biol. (Mosk.)">
        <title>The replication system of plasmids from Bacillus subtilis environmental isolates.</title>
        <authorList>
            <person name="Lagodich A.V."/>
            <person name="Shtaniuk Iu.V."/>
            <person name="Prozorov A.A."/>
            <person name="Titok M.A."/>
        </authorList>
    </citation>
    <scope>NUCLEOTIDE SEQUENCE</scope>
    <source>
        <strain evidence="1">72</strain>
        <plasmid evidence="1">pBS72</plasmid>
    </source>
</reference>
<evidence type="ECO:0000313" key="1">
    <source>
        <dbReference type="EMBL" id="APB62385.1"/>
    </source>
</evidence>
<keyword evidence="1" id="KW-0614">Plasmid</keyword>
<proteinExistence type="predicted"/>
<gene>
    <name evidence="1" type="ORF">pBS72_1160</name>
</gene>
<sequence>MDKDISFLNEEQKQFLNNYVKTKKLEAFNKIQTEASTGYAGFEHASSEDLQLMIDEWVLIDYIDNGFVDKNTPCECGRPLRYQYIVRNNKSGEVKRLGINHFEEHISLKNHVVKQIKKEFDLIEKEITEILERTSMNWVIENEIAYIPDDYKFNSTVNIKKQLDIGLALSARQVNHLRKEVNQKIFSKNKTIKTSTTEVSNIVLFNDEVSEMNFSVSSLTEIQKEKIMDLYNRGVKSPMVICELLIENKIAPSHRYATGKPRIFPHVCIFLENINGS</sequence>
<protein>
    <recommendedName>
        <fullName evidence="2">DUF3895 domain-containing protein</fullName>
    </recommendedName>
</protein>
<reference evidence="1" key="2">
    <citation type="journal article" date="2003" name="Plasmid">
        <title>Bacillus subtilis soil isolates: plasmid replicon analysis and construction of a new theta-replicating vector.</title>
        <authorList>
            <person name="Titok M.A."/>
            <person name="Chapuis J."/>
            <person name="Selezneva Y.V."/>
            <person name="Lagodich A.V."/>
            <person name="Prokulevich V.A."/>
            <person name="Ehrlich S.D."/>
            <person name="Janniere L."/>
        </authorList>
    </citation>
    <scope>NUCLEOTIDE SEQUENCE</scope>
    <source>
        <strain evidence="1">72</strain>
        <plasmid evidence="1">pBS72</plasmid>
    </source>
</reference>
<reference evidence="1" key="1">
    <citation type="journal article" date="2002" name="Mikrobiologiia">
        <title>Soil strain of Bacillus subtilis harboring a large plasmid that mediates high-frequency conjugal mobilization.</title>
        <authorList>
            <person name="Lotareva O.V."/>
            <person name="Poluektova E.U."/>
            <person name="Titok M.A."/>
            <person name="Prozorov A.A."/>
        </authorList>
    </citation>
    <scope>NUCLEOTIDE SEQUENCE</scope>
    <source>
        <strain evidence="1">72</strain>
        <plasmid evidence="1">pBS72</plasmid>
    </source>
</reference>
<evidence type="ECO:0008006" key="2">
    <source>
        <dbReference type="Google" id="ProtNLM"/>
    </source>
</evidence>
<dbReference type="RefSeq" id="WP_172688871.1">
    <property type="nucleotide sequence ID" value="NZ_KX711616.1"/>
</dbReference>